<dbReference type="GeneID" id="54456827"/>
<accession>A0A6A6YBJ5</accession>
<keyword evidence="1" id="KW-0808">Transferase</keyword>
<evidence type="ECO:0000256" key="3">
    <source>
        <dbReference type="ARBA" id="ARBA00022777"/>
    </source>
</evidence>
<dbReference type="SMART" id="SM00220">
    <property type="entry name" value="S_TKc"/>
    <property type="match status" value="1"/>
</dbReference>
<evidence type="ECO:0000256" key="1">
    <source>
        <dbReference type="ARBA" id="ARBA00022679"/>
    </source>
</evidence>
<comment type="similarity">
    <text evidence="5">Belongs to the protein kinase superfamily. STE Ser/Thr protein kinase family. MAP kinase kinase subfamily.</text>
</comment>
<dbReference type="PROSITE" id="PS00108">
    <property type="entry name" value="PROTEIN_KINASE_ST"/>
    <property type="match status" value="1"/>
</dbReference>
<evidence type="ECO:0000256" key="7">
    <source>
        <dbReference type="ARBA" id="ARBA00049014"/>
    </source>
</evidence>
<dbReference type="AlphaFoldDB" id="A0A6A6YBJ5"/>
<dbReference type="EMBL" id="MU003708">
    <property type="protein sequence ID" value="KAF2805883.1"/>
    <property type="molecule type" value="Genomic_DNA"/>
</dbReference>
<comment type="catalytic activity">
    <reaction evidence="7">
        <text>L-seryl-[protein] + ATP = O-phospho-L-seryl-[protein] + ADP + H(+)</text>
        <dbReference type="Rhea" id="RHEA:17989"/>
        <dbReference type="Rhea" id="RHEA-COMP:9863"/>
        <dbReference type="Rhea" id="RHEA-COMP:11604"/>
        <dbReference type="ChEBI" id="CHEBI:15378"/>
        <dbReference type="ChEBI" id="CHEBI:29999"/>
        <dbReference type="ChEBI" id="CHEBI:30616"/>
        <dbReference type="ChEBI" id="CHEBI:83421"/>
        <dbReference type="ChEBI" id="CHEBI:456216"/>
        <dbReference type="EC" id="2.7.12.2"/>
    </reaction>
</comment>
<dbReference type="CDD" id="cd00180">
    <property type="entry name" value="PKc"/>
    <property type="match status" value="1"/>
</dbReference>
<dbReference type="Proteomes" id="UP000504636">
    <property type="component" value="Unplaced"/>
</dbReference>
<dbReference type="PANTHER" id="PTHR48013:SF9">
    <property type="entry name" value="DUAL SPECIFICITY MITOGEN-ACTIVATED PROTEIN KINASE KINASE 5"/>
    <property type="match status" value="1"/>
</dbReference>
<keyword evidence="12" id="KW-1185">Reference proteome</keyword>
<dbReference type="Gene3D" id="1.10.510.10">
    <property type="entry name" value="Transferase(Phosphotransferase) domain 1"/>
    <property type="match status" value="1"/>
</dbReference>
<dbReference type="PROSITE" id="PS50011">
    <property type="entry name" value="PROTEIN_KINASE_DOM"/>
    <property type="match status" value="1"/>
</dbReference>
<dbReference type="EC" id="2.7.12.2" evidence="6"/>
<dbReference type="GO" id="GO:0005524">
    <property type="term" value="F:ATP binding"/>
    <property type="evidence" value="ECO:0007669"/>
    <property type="project" value="UniProtKB-KW"/>
</dbReference>
<dbReference type="SUPFAM" id="SSF56112">
    <property type="entry name" value="Protein kinase-like (PK-like)"/>
    <property type="match status" value="1"/>
</dbReference>
<dbReference type="InterPro" id="IPR011009">
    <property type="entry name" value="Kinase-like_dom_sf"/>
</dbReference>
<dbReference type="PANTHER" id="PTHR48013">
    <property type="entry name" value="DUAL SPECIFICITY MITOGEN-ACTIVATED PROTEIN KINASE KINASE 5-RELATED"/>
    <property type="match status" value="1"/>
</dbReference>
<proteinExistence type="inferred from homology"/>
<evidence type="ECO:0000256" key="8">
    <source>
        <dbReference type="ARBA" id="ARBA00049299"/>
    </source>
</evidence>
<protein>
    <recommendedName>
        <fullName evidence="6">mitogen-activated protein kinase kinase</fullName>
        <ecNumber evidence="6">2.7.12.2</ecNumber>
    </recommendedName>
</protein>
<evidence type="ECO:0000256" key="4">
    <source>
        <dbReference type="ARBA" id="ARBA00022840"/>
    </source>
</evidence>
<name>A0A6A6YBJ5_9PEZI</name>
<reference evidence="13" key="2">
    <citation type="submission" date="2020-04" db="EMBL/GenBank/DDBJ databases">
        <authorList>
            <consortium name="NCBI Genome Project"/>
        </authorList>
    </citation>
    <scope>NUCLEOTIDE SEQUENCE</scope>
    <source>
        <strain evidence="13">CBS 304.34</strain>
    </source>
</reference>
<evidence type="ECO:0000313" key="13">
    <source>
        <dbReference type="RefSeq" id="XP_033572847.1"/>
    </source>
</evidence>
<keyword evidence="2" id="KW-0547">Nucleotide-binding</keyword>
<keyword evidence="4" id="KW-0067">ATP-binding</keyword>
<evidence type="ECO:0000256" key="9">
    <source>
        <dbReference type="ARBA" id="ARBA00051693"/>
    </source>
</evidence>
<reference evidence="11 13" key="1">
    <citation type="journal article" date="2020" name="Stud. Mycol.">
        <title>101 Dothideomycetes genomes: a test case for predicting lifestyles and emergence of pathogens.</title>
        <authorList>
            <person name="Haridas S."/>
            <person name="Albert R."/>
            <person name="Binder M."/>
            <person name="Bloem J."/>
            <person name="Labutti K."/>
            <person name="Salamov A."/>
            <person name="Andreopoulos B."/>
            <person name="Baker S."/>
            <person name="Barry K."/>
            <person name="Bills G."/>
            <person name="Bluhm B."/>
            <person name="Cannon C."/>
            <person name="Castanera R."/>
            <person name="Culley D."/>
            <person name="Daum C."/>
            <person name="Ezra D."/>
            <person name="Gonzalez J."/>
            <person name="Henrissat B."/>
            <person name="Kuo A."/>
            <person name="Liang C."/>
            <person name="Lipzen A."/>
            <person name="Lutzoni F."/>
            <person name="Magnuson J."/>
            <person name="Mondo S."/>
            <person name="Nolan M."/>
            <person name="Ohm R."/>
            <person name="Pangilinan J."/>
            <person name="Park H.-J."/>
            <person name="Ramirez L."/>
            <person name="Alfaro M."/>
            <person name="Sun H."/>
            <person name="Tritt A."/>
            <person name="Yoshinaga Y."/>
            <person name="Zwiers L.-H."/>
            <person name="Turgeon B."/>
            <person name="Goodwin S."/>
            <person name="Spatafora J."/>
            <person name="Crous P."/>
            <person name="Grigoriev I."/>
        </authorList>
    </citation>
    <scope>NUCLEOTIDE SEQUENCE</scope>
    <source>
        <strain evidence="11 13">CBS 304.34</strain>
    </source>
</reference>
<reference evidence="13" key="3">
    <citation type="submission" date="2025-04" db="UniProtKB">
        <authorList>
            <consortium name="RefSeq"/>
        </authorList>
    </citation>
    <scope>IDENTIFICATION</scope>
    <source>
        <strain evidence="13">CBS 304.34</strain>
    </source>
</reference>
<gene>
    <name evidence="11 13" type="ORF">BDZ99DRAFT_395133</name>
</gene>
<feature type="non-terminal residue" evidence="11">
    <location>
        <position position="244"/>
    </location>
</feature>
<dbReference type="Pfam" id="PF00069">
    <property type="entry name" value="Pkinase"/>
    <property type="match status" value="1"/>
</dbReference>
<feature type="domain" description="Protein kinase" evidence="10">
    <location>
        <begin position="33"/>
        <end position="244"/>
    </location>
</feature>
<evidence type="ECO:0000256" key="5">
    <source>
        <dbReference type="ARBA" id="ARBA00038035"/>
    </source>
</evidence>
<evidence type="ECO:0000313" key="11">
    <source>
        <dbReference type="EMBL" id="KAF2805883.1"/>
    </source>
</evidence>
<organism evidence="11">
    <name type="scientific">Mytilinidion resinicola</name>
    <dbReference type="NCBI Taxonomy" id="574789"/>
    <lineage>
        <taxon>Eukaryota</taxon>
        <taxon>Fungi</taxon>
        <taxon>Dikarya</taxon>
        <taxon>Ascomycota</taxon>
        <taxon>Pezizomycotina</taxon>
        <taxon>Dothideomycetes</taxon>
        <taxon>Pleosporomycetidae</taxon>
        <taxon>Mytilinidiales</taxon>
        <taxon>Mytilinidiaceae</taxon>
        <taxon>Mytilinidion</taxon>
    </lineage>
</organism>
<dbReference type="GO" id="GO:0004708">
    <property type="term" value="F:MAP kinase kinase activity"/>
    <property type="evidence" value="ECO:0007669"/>
    <property type="project" value="UniProtKB-EC"/>
</dbReference>
<dbReference type="InterPro" id="IPR000719">
    <property type="entry name" value="Prot_kinase_dom"/>
</dbReference>
<evidence type="ECO:0000256" key="2">
    <source>
        <dbReference type="ARBA" id="ARBA00022741"/>
    </source>
</evidence>
<sequence length="244" mass="27701">MAAHDSCRTKAVDLENGNLKKHTHFRQGEPFPFDVGDKLGEGGYASVDKVYSSLSGRTYARKRFRRTKANPSEVQSFMTELQVLKRINHQHCVELVASYTDSKYFGLLISPVADYNLSAFYGVVAGNEENQKILRSFFGCLAHSLHFLHQNKIRHRDIKPENILVKGSAVYLADFGISLDWENLSRSTTTEDSGKSWTYCAPEVAHYEKRNSSSDIWSLGCVFLEMLTILKGFTVHDLRDVLRK</sequence>
<comment type="catalytic activity">
    <reaction evidence="8">
        <text>L-threonyl-[protein] + ATP = O-phospho-L-threonyl-[protein] + ADP + H(+)</text>
        <dbReference type="Rhea" id="RHEA:46608"/>
        <dbReference type="Rhea" id="RHEA-COMP:11060"/>
        <dbReference type="Rhea" id="RHEA-COMP:11605"/>
        <dbReference type="ChEBI" id="CHEBI:15378"/>
        <dbReference type="ChEBI" id="CHEBI:30013"/>
        <dbReference type="ChEBI" id="CHEBI:30616"/>
        <dbReference type="ChEBI" id="CHEBI:61977"/>
        <dbReference type="ChEBI" id="CHEBI:456216"/>
        <dbReference type="EC" id="2.7.12.2"/>
    </reaction>
</comment>
<dbReference type="InterPro" id="IPR008271">
    <property type="entry name" value="Ser/Thr_kinase_AS"/>
</dbReference>
<evidence type="ECO:0000313" key="12">
    <source>
        <dbReference type="Proteomes" id="UP000504636"/>
    </source>
</evidence>
<dbReference type="RefSeq" id="XP_033572847.1">
    <property type="nucleotide sequence ID" value="XM_033715934.1"/>
</dbReference>
<dbReference type="OrthoDB" id="4062651at2759"/>
<evidence type="ECO:0000256" key="6">
    <source>
        <dbReference type="ARBA" id="ARBA00038999"/>
    </source>
</evidence>
<keyword evidence="3 11" id="KW-0418">Kinase</keyword>
<evidence type="ECO:0000259" key="10">
    <source>
        <dbReference type="PROSITE" id="PS50011"/>
    </source>
</evidence>
<comment type="catalytic activity">
    <reaction evidence="9">
        <text>L-tyrosyl-[protein] + ATP = O-phospho-L-tyrosyl-[protein] + ADP + H(+)</text>
        <dbReference type="Rhea" id="RHEA:10596"/>
        <dbReference type="Rhea" id="RHEA-COMP:10136"/>
        <dbReference type="Rhea" id="RHEA-COMP:20101"/>
        <dbReference type="ChEBI" id="CHEBI:15378"/>
        <dbReference type="ChEBI" id="CHEBI:30616"/>
        <dbReference type="ChEBI" id="CHEBI:46858"/>
        <dbReference type="ChEBI" id="CHEBI:61978"/>
        <dbReference type="ChEBI" id="CHEBI:456216"/>
        <dbReference type="EC" id="2.7.12.2"/>
    </reaction>
</comment>